<evidence type="ECO:0000313" key="3">
    <source>
        <dbReference type="EMBL" id="OGG68662.1"/>
    </source>
</evidence>
<protein>
    <submittedName>
        <fullName evidence="3">Uncharacterized protein</fullName>
    </submittedName>
</protein>
<keyword evidence="2" id="KW-1133">Transmembrane helix</keyword>
<dbReference type="Proteomes" id="UP000176914">
    <property type="component" value="Unassembled WGS sequence"/>
</dbReference>
<accession>A0A1F6E642</accession>
<dbReference type="AlphaFoldDB" id="A0A1F6E642"/>
<evidence type="ECO:0000313" key="4">
    <source>
        <dbReference type="Proteomes" id="UP000176914"/>
    </source>
</evidence>
<keyword evidence="2" id="KW-0812">Transmembrane</keyword>
<evidence type="ECO:0000256" key="1">
    <source>
        <dbReference type="SAM" id="MobiDB-lite"/>
    </source>
</evidence>
<feature type="region of interest" description="Disordered" evidence="1">
    <location>
        <begin position="53"/>
        <end position="80"/>
    </location>
</feature>
<feature type="transmembrane region" description="Helical" evidence="2">
    <location>
        <begin position="28"/>
        <end position="45"/>
    </location>
</feature>
<keyword evidence="2" id="KW-0472">Membrane</keyword>
<feature type="compositionally biased region" description="Basic and acidic residues" evidence="1">
    <location>
        <begin position="53"/>
        <end position="65"/>
    </location>
</feature>
<comment type="caution">
    <text evidence="3">The sequence shown here is derived from an EMBL/GenBank/DDBJ whole genome shotgun (WGS) entry which is preliminary data.</text>
</comment>
<feature type="transmembrane region" description="Helical" evidence="2">
    <location>
        <begin position="5"/>
        <end position="22"/>
    </location>
</feature>
<proteinExistence type="predicted"/>
<gene>
    <name evidence="3" type="ORF">A3C20_00545</name>
</gene>
<evidence type="ECO:0000256" key="2">
    <source>
        <dbReference type="SAM" id="Phobius"/>
    </source>
</evidence>
<organism evidence="3 4">
    <name type="scientific">Candidatus Kaiserbacteria bacterium RIFCSPHIGHO2_02_FULL_55_25</name>
    <dbReference type="NCBI Taxonomy" id="1798498"/>
    <lineage>
        <taxon>Bacteria</taxon>
        <taxon>Candidatus Kaiseribacteriota</taxon>
    </lineage>
</organism>
<reference evidence="3 4" key="1">
    <citation type="journal article" date="2016" name="Nat. Commun.">
        <title>Thousands of microbial genomes shed light on interconnected biogeochemical processes in an aquifer system.</title>
        <authorList>
            <person name="Anantharaman K."/>
            <person name="Brown C.T."/>
            <person name="Hug L.A."/>
            <person name="Sharon I."/>
            <person name="Castelle C.J."/>
            <person name="Probst A.J."/>
            <person name="Thomas B.C."/>
            <person name="Singh A."/>
            <person name="Wilkins M.J."/>
            <person name="Karaoz U."/>
            <person name="Brodie E.L."/>
            <person name="Williams K.H."/>
            <person name="Hubbard S.S."/>
            <person name="Banfield J.F."/>
        </authorList>
    </citation>
    <scope>NUCLEOTIDE SEQUENCE [LARGE SCALE GENOMIC DNA]</scope>
</reference>
<name>A0A1F6E642_9BACT</name>
<sequence length="80" mass="8599">MTLDALIMLSGGFVAVLPFLGFPNSWDSVLFFLAGVFIIGLGIVVRRRGLGLDEDKRGGARDTHQASRTPLPPDTTQGEL</sequence>
<dbReference type="EMBL" id="MFLL01000030">
    <property type="protein sequence ID" value="OGG68662.1"/>
    <property type="molecule type" value="Genomic_DNA"/>
</dbReference>